<dbReference type="EMBL" id="JBGBPQ010000007">
    <property type="protein sequence ID" value="KAL1521560.1"/>
    <property type="molecule type" value="Genomic_DNA"/>
</dbReference>
<comment type="caution">
    <text evidence="5">The sequence shown here is derived from an EMBL/GenBank/DDBJ whole genome shotgun (WGS) entry which is preliminary data.</text>
</comment>
<name>A0AB34JKX2_PRYPA</name>
<evidence type="ECO:0000313" key="6">
    <source>
        <dbReference type="Proteomes" id="UP001515480"/>
    </source>
</evidence>
<dbReference type="PROSITE" id="PS50088">
    <property type="entry name" value="ANK_REPEAT"/>
    <property type="match status" value="2"/>
</dbReference>
<keyword evidence="2 3" id="KW-0040">ANK repeat</keyword>
<dbReference type="InterPro" id="IPR050776">
    <property type="entry name" value="Ank_Repeat/CDKN_Inhibitor"/>
</dbReference>
<feature type="repeat" description="ANK" evidence="3">
    <location>
        <begin position="104"/>
        <end position="136"/>
    </location>
</feature>
<dbReference type="InterPro" id="IPR002110">
    <property type="entry name" value="Ankyrin_rpt"/>
</dbReference>
<keyword evidence="6" id="KW-1185">Reference proteome</keyword>
<dbReference type="Pfam" id="PF12796">
    <property type="entry name" value="Ank_2"/>
    <property type="match status" value="1"/>
</dbReference>
<dbReference type="PANTHER" id="PTHR24201">
    <property type="entry name" value="ANK_REP_REGION DOMAIN-CONTAINING PROTEIN"/>
    <property type="match status" value="1"/>
</dbReference>
<feature type="repeat" description="ANK" evidence="3">
    <location>
        <begin position="70"/>
        <end position="103"/>
    </location>
</feature>
<gene>
    <name evidence="5" type="ORF">AB1Y20_021219</name>
</gene>
<evidence type="ECO:0000256" key="2">
    <source>
        <dbReference type="ARBA" id="ARBA00023043"/>
    </source>
</evidence>
<dbReference type="Proteomes" id="UP001515480">
    <property type="component" value="Unassembled WGS sequence"/>
</dbReference>
<protein>
    <recommendedName>
        <fullName evidence="7">Ankyrin repeat domain-containing protein</fullName>
    </recommendedName>
</protein>
<accession>A0AB34JKX2</accession>
<feature type="region of interest" description="Disordered" evidence="4">
    <location>
        <begin position="167"/>
        <end position="188"/>
    </location>
</feature>
<dbReference type="InterPro" id="IPR036770">
    <property type="entry name" value="Ankyrin_rpt-contain_sf"/>
</dbReference>
<evidence type="ECO:0000256" key="4">
    <source>
        <dbReference type="SAM" id="MobiDB-lite"/>
    </source>
</evidence>
<dbReference type="Gene3D" id="1.25.40.20">
    <property type="entry name" value="Ankyrin repeat-containing domain"/>
    <property type="match status" value="1"/>
</dbReference>
<evidence type="ECO:0000313" key="5">
    <source>
        <dbReference type="EMBL" id="KAL1521560.1"/>
    </source>
</evidence>
<organism evidence="5 6">
    <name type="scientific">Prymnesium parvum</name>
    <name type="common">Toxic golden alga</name>
    <dbReference type="NCBI Taxonomy" id="97485"/>
    <lineage>
        <taxon>Eukaryota</taxon>
        <taxon>Haptista</taxon>
        <taxon>Haptophyta</taxon>
        <taxon>Prymnesiophyceae</taxon>
        <taxon>Prymnesiales</taxon>
        <taxon>Prymnesiaceae</taxon>
        <taxon>Prymnesium</taxon>
    </lineage>
</organism>
<sequence>MGSFGHYPYPLDSDGKPIDTPEWRDACNIKKFANPSDSDLIKAVRFDDKDPGAVDAALAAGADINQKDKYGFTPLMLAIKAQNSKLIYKLLDVSGVDVNCKSNRGFTPLMIAAWKGDTGCASKLISMGADLKAVDSGGRNAWGVAHDWHKEEMLELFKRHGLEHKEGDRLSFPPAPKWREGQRDKVGN</sequence>
<evidence type="ECO:0008006" key="7">
    <source>
        <dbReference type="Google" id="ProtNLM"/>
    </source>
</evidence>
<reference evidence="5 6" key="1">
    <citation type="journal article" date="2024" name="Science">
        <title>Giant polyketide synthase enzymes in the biosynthesis of giant marine polyether toxins.</title>
        <authorList>
            <person name="Fallon T.R."/>
            <person name="Shende V.V."/>
            <person name="Wierzbicki I.H."/>
            <person name="Pendleton A.L."/>
            <person name="Watervoot N.F."/>
            <person name="Auber R.P."/>
            <person name="Gonzalez D.J."/>
            <person name="Wisecaver J.H."/>
            <person name="Moore B.S."/>
        </authorList>
    </citation>
    <scope>NUCLEOTIDE SEQUENCE [LARGE SCALE GENOMIC DNA]</scope>
    <source>
        <strain evidence="5 6">12B1</strain>
    </source>
</reference>
<dbReference type="SMART" id="SM00248">
    <property type="entry name" value="ANK"/>
    <property type="match status" value="3"/>
</dbReference>
<dbReference type="SUPFAM" id="SSF48403">
    <property type="entry name" value="Ankyrin repeat"/>
    <property type="match status" value="1"/>
</dbReference>
<dbReference type="AlphaFoldDB" id="A0AB34JKX2"/>
<feature type="compositionally biased region" description="Basic and acidic residues" evidence="4">
    <location>
        <begin position="177"/>
        <end position="188"/>
    </location>
</feature>
<keyword evidence="1" id="KW-0677">Repeat</keyword>
<proteinExistence type="predicted"/>
<evidence type="ECO:0000256" key="3">
    <source>
        <dbReference type="PROSITE-ProRule" id="PRU00023"/>
    </source>
</evidence>
<dbReference type="PROSITE" id="PS50297">
    <property type="entry name" value="ANK_REP_REGION"/>
    <property type="match status" value="1"/>
</dbReference>
<evidence type="ECO:0000256" key="1">
    <source>
        <dbReference type="ARBA" id="ARBA00022737"/>
    </source>
</evidence>